<dbReference type="GO" id="GO:0005576">
    <property type="term" value="C:extracellular region"/>
    <property type="evidence" value="ECO:0007669"/>
    <property type="project" value="UniProtKB-SubCell"/>
</dbReference>
<comment type="similarity">
    <text evidence="2">Belongs to the protease inhibitor I16 (SSI) family.</text>
</comment>
<evidence type="ECO:0000313" key="10">
    <source>
        <dbReference type="Proteomes" id="UP000198857"/>
    </source>
</evidence>
<dbReference type="InterPro" id="IPR023549">
    <property type="entry name" value="Subtilisin_inhibitor"/>
</dbReference>
<feature type="chain" id="PRO_5039651096" evidence="7">
    <location>
        <begin position="36"/>
        <end position="162"/>
    </location>
</feature>
<evidence type="ECO:0000256" key="3">
    <source>
        <dbReference type="ARBA" id="ARBA00022525"/>
    </source>
</evidence>
<evidence type="ECO:0000256" key="1">
    <source>
        <dbReference type="ARBA" id="ARBA00004613"/>
    </source>
</evidence>
<keyword evidence="6" id="KW-1015">Disulfide bond</keyword>
<dbReference type="SUPFAM" id="SSF55399">
    <property type="entry name" value="Subtilisin inhibitor"/>
    <property type="match status" value="1"/>
</dbReference>
<dbReference type="GO" id="GO:0004867">
    <property type="term" value="F:serine-type endopeptidase inhibitor activity"/>
    <property type="evidence" value="ECO:0007669"/>
    <property type="project" value="UniProtKB-KW"/>
</dbReference>
<comment type="subcellular location">
    <subcellularLocation>
        <location evidence="1">Secreted</location>
    </subcellularLocation>
</comment>
<keyword evidence="5" id="KW-0722">Serine protease inhibitor</keyword>
<evidence type="ECO:0000256" key="5">
    <source>
        <dbReference type="ARBA" id="ARBA00022900"/>
    </source>
</evidence>
<organism evidence="9 10">
    <name type="scientific">Geodermatophilus dictyosporus</name>
    <dbReference type="NCBI Taxonomy" id="1523247"/>
    <lineage>
        <taxon>Bacteria</taxon>
        <taxon>Bacillati</taxon>
        <taxon>Actinomycetota</taxon>
        <taxon>Actinomycetes</taxon>
        <taxon>Geodermatophilales</taxon>
        <taxon>Geodermatophilaceae</taxon>
        <taxon>Geodermatophilus</taxon>
    </lineage>
</organism>
<dbReference type="RefSeq" id="WP_169064245.1">
    <property type="nucleotide sequence ID" value="NZ_FOWQ01000004.1"/>
</dbReference>
<dbReference type="Gene3D" id="3.30.350.10">
    <property type="entry name" value="Subtilisin inhibitor-like"/>
    <property type="match status" value="1"/>
</dbReference>
<feature type="domain" description="Subtilisin inhibitor" evidence="8">
    <location>
        <begin position="62"/>
        <end position="129"/>
    </location>
</feature>
<protein>
    <submittedName>
        <fullName evidence="9">Subtilisin inhibitor-like</fullName>
    </submittedName>
</protein>
<keyword evidence="10" id="KW-1185">Reference proteome</keyword>
<evidence type="ECO:0000256" key="7">
    <source>
        <dbReference type="SAM" id="SignalP"/>
    </source>
</evidence>
<feature type="signal peptide" evidence="7">
    <location>
        <begin position="1"/>
        <end position="35"/>
    </location>
</feature>
<dbReference type="STRING" id="1523247.SAMN05660464_3090"/>
<dbReference type="EMBL" id="FOWQ01000004">
    <property type="protein sequence ID" value="SFP40156.1"/>
    <property type="molecule type" value="Genomic_DNA"/>
</dbReference>
<accession>A0A1I5Q2S0</accession>
<dbReference type="AlphaFoldDB" id="A0A1I5Q2S0"/>
<keyword evidence="4" id="KW-0646">Protease inhibitor</keyword>
<dbReference type="Pfam" id="PF00720">
    <property type="entry name" value="SSI"/>
    <property type="match status" value="1"/>
</dbReference>
<evidence type="ECO:0000256" key="6">
    <source>
        <dbReference type="ARBA" id="ARBA00023157"/>
    </source>
</evidence>
<evidence type="ECO:0000313" key="9">
    <source>
        <dbReference type="EMBL" id="SFP40156.1"/>
    </source>
</evidence>
<sequence>MRPATRMPAAGPCTGATAGALLLAAVLLCAACAQRGSGAAPGTTGPATAAADALTVEVDRGDGSPVERYTLTCGDVPGGDHPDPAGSCAHLAGLDDPFAGPRTGVACTEVYGGPQTARVTGTWRAAPVDRAHARTDGCRIAEWDALGPLLPGPVGVGDQLPD</sequence>
<evidence type="ECO:0000256" key="2">
    <source>
        <dbReference type="ARBA" id="ARBA00010472"/>
    </source>
</evidence>
<reference evidence="10" key="1">
    <citation type="submission" date="2016-10" db="EMBL/GenBank/DDBJ databases">
        <authorList>
            <person name="Varghese N."/>
            <person name="Submissions S."/>
        </authorList>
    </citation>
    <scope>NUCLEOTIDE SEQUENCE [LARGE SCALE GENOMIC DNA]</scope>
    <source>
        <strain evidence="10">DSM 44208</strain>
    </source>
</reference>
<evidence type="ECO:0000256" key="4">
    <source>
        <dbReference type="ARBA" id="ARBA00022690"/>
    </source>
</evidence>
<proteinExistence type="inferred from homology"/>
<keyword evidence="7" id="KW-0732">Signal</keyword>
<keyword evidence="3" id="KW-0964">Secreted</keyword>
<gene>
    <name evidence="9" type="ORF">SAMN05660464_3090</name>
</gene>
<dbReference type="InterPro" id="IPR036819">
    <property type="entry name" value="Subtilisin_inhibitor-like_sf"/>
</dbReference>
<dbReference type="Proteomes" id="UP000198857">
    <property type="component" value="Unassembled WGS sequence"/>
</dbReference>
<name>A0A1I5Q2S0_9ACTN</name>
<evidence type="ECO:0000259" key="8">
    <source>
        <dbReference type="Pfam" id="PF00720"/>
    </source>
</evidence>